<accession>A0AAW0XIM8</accession>
<dbReference type="EMBL" id="JARKIK010000022">
    <property type="protein sequence ID" value="KAK8744257.1"/>
    <property type="molecule type" value="Genomic_DNA"/>
</dbReference>
<evidence type="ECO:0000256" key="3">
    <source>
        <dbReference type="SAM" id="SignalP"/>
    </source>
</evidence>
<keyword evidence="2" id="KW-1133">Transmembrane helix</keyword>
<comment type="caution">
    <text evidence="4">The sequence shown here is derived from an EMBL/GenBank/DDBJ whole genome shotgun (WGS) entry which is preliminary data.</text>
</comment>
<organism evidence="4 5">
    <name type="scientific">Cherax quadricarinatus</name>
    <name type="common">Australian red claw crayfish</name>
    <dbReference type="NCBI Taxonomy" id="27406"/>
    <lineage>
        <taxon>Eukaryota</taxon>
        <taxon>Metazoa</taxon>
        <taxon>Ecdysozoa</taxon>
        <taxon>Arthropoda</taxon>
        <taxon>Crustacea</taxon>
        <taxon>Multicrustacea</taxon>
        <taxon>Malacostraca</taxon>
        <taxon>Eumalacostraca</taxon>
        <taxon>Eucarida</taxon>
        <taxon>Decapoda</taxon>
        <taxon>Pleocyemata</taxon>
        <taxon>Astacidea</taxon>
        <taxon>Parastacoidea</taxon>
        <taxon>Parastacidae</taxon>
        <taxon>Cherax</taxon>
    </lineage>
</organism>
<evidence type="ECO:0000313" key="5">
    <source>
        <dbReference type="Proteomes" id="UP001445076"/>
    </source>
</evidence>
<dbReference type="PROSITE" id="PS51257">
    <property type="entry name" value="PROKAR_LIPOPROTEIN"/>
    <property type="match status" value="1"/>
</dbReference>
<protein>
    <submittedName>
        <fullName evidence="4">Uncharacterized protein</fullName>
    </submittedName>
</protein>
<feature type="compositionally biased region" description="Polar residues" evidence="1">
    <location>
        <begin position="41"/>
        <end position="52"/>
    </location>
</feature>
<feature type="region of interest" description="Disordered" evidence="1">
    <location>
        <begin position="41"/>
        <end position="66"/>
    </location>
</feature>
<evidence type="ECO:0000256" key="2">
    <source>
        <dbReference type="SAM" id="Phobius"/>
    </source>
</evidence>
<gene>
    <name evidence="4" type="ORF">OTU49_000702</name>
</gene>
<dbReference type="Proteomes" id="UP001445076">
    <property type="component" value="Unassembled WGS sequence"/>
</dbReference>
<feature type="chain" id="PRO_5043329140" evidence="3">
    <location>
        <begin position="29"/>
        <end position="215"/>
    </location>
</feature>
<evidence type="ECO:0000313" key="4">
    <source>
        <dbReference type="EMBL" id="KAK8744257.1"/>
    </source>
</evidence>
<dbReference type="AlphaFoldDB" id="A0AAW0XIM8"/>
<feature type="signal peptide" evidence="3">
    <location>
        <begin position="1"/>
        <end position="28"/>
    </location>
</feature>
<keyword evidence="3" id="KW-0732">Signal</keyword>
<keyword evidence="5" id="KW-1185">Reference proteome</keyword>
<reference evidence="4 5" key="1">
    <citation type="journal article" date="2024" name="BMC Genomics">
        <title>Genome assembly of redclaw crayfish (Cherax quadricarinatus) provides insights into its immune adaptation and hypoxia tolerance.</title>
        <authorList>
            <person name="Liu Z."/>
            <person name="Zheng J."/>
            <person name="Li H."/>
            <person name="Fang K."/>
            <person name="Wang S."/>
            <person name="He J."/>
            <person name="Zhou D."/>
            <person name="Weng S."/>
            <person name="Chi M."/>
            <person name="Gu Z."/>
            <person name="He J."/>
            <person name="Li F."/>
            <person name="Wang M."/>
        </authorList>
    </citation>
    <scope>NUCLEOTIDE SEQUENCE [LARGE SCALE GENOMIC DNA]</scope>
    <source>
        <strain evidence="4">ZL_2023a</strain>
    </source>
</reference>
<feature type="transmembrane region" description="Helical" evidence="2">
    <location>
        <begin position="193"/>
        <end position="213"/>
    </location>
</feature>
<sequence>MRSARLREMGAWAWVWVVAACLAGHAYAQLGEGVGGNATTISTGHATTSQDLPLQDDHGEEQEEEEVEVRGTVEVEPPQKWTPVEETYLGCLQEEDNFNGTLNFLNLTQRQEELDEPMTSLADGCFQFCLNKIPFSQYISVRPAVNGNVDACGCHNQDDLDPDNKVYDSDCESGRMNFFSIYCGPANEKCLNGALACLPSSLLILLLLLPLLLTS</sequence>
<evidence type="ECO:0000256" key="1">
    <source>
        <dbReference type="SAM" id="MobiDB-lite"/>
    </source>
</evidence>
<name>A0AAW0XIM8_CHEQU</name>
<proteinExistence type="predicted"/>
<keyword evidence="2" id="KW-0812">Transmembrane</keyword>
<keyword evidence="2" id="KW-0472">Membrane</keyword>